<dbReference type="Proteomes" id="UP000326903">
    <property type="component" value="Unassembled WGS sequence"/>
</dbReference>
<feature type="domain" description="DUF4476" evidence="2">
    <location>
        <begin position="266"/>
        <end position="354"/>
    </location>
</feature>
<evidence type="ECO:0000313" key="3">
    <source>
        <dbReference type="EMBL" id="KAA9035896.1"/>
    </source>
</evidence>
<comment type="caution">
    <text evidence="3">The sequence shown here is derived from an EMBL/GenBank/DDBJ whole genome shotgun (WGS) entry which is preliminary data.</text>
</comment>
<dbReference type="Pfam" id="PF14771">
    <property type="entry name" value="DUF4476"/>
    <property type="match status" value="1"/>
</dbReference>
<reference evidence="3 4" key="1">
    <citation type="submission" date="2019-09" db="EMBL/GenBank/DDBJ databases">
        <title>Draft genome sequence of Ginsengibacter sp. BR5-29.</title>
        <authorList>
            <person name="Im W.-T."/>
        </authorList>
    </citation>
    <scope>NUCLEOTIDE SEQUENCE [LARGE SCALE GENOMIC DNA]</scope>
    <source>
        <strain evidence="3 4">BR5-29</strain>
    </source>
</reference>
<proteinExistence type="predicted"/>
<organism evidence="3 4">
    <name type="scientific">Ginsengibacter hankyongi</name>
    <dbReference type="NCBI Taxonomy" id="2607284"/>
    <lineage>
        <taxon>Bacteria</taxon>
        <taxon>Pseudomonadati</taxon>
        <taxon>Bacteroidota</taxon>
        <taxon>Chitinophagia</taxon>
        <taxon>Chitinophagales</taxon>
        <taxon>Chitinophagaceae</taxon>
        <taxon>Ginsengibacter</taxon>
    </lineage>
</organism>
<evidence type="ECO:0000256" key="1">
    <source>
        <dbReference type="SAM" id="MobiDB-lite"/>
    </source>
</evidence>
<gene>
    <name evidence="3" type="ORF">FW778_20315</name>
</gene>
<dbReference type="EMBL" id="VYQF01000010">
    <property type="protein sequence ID" value="KAA9035896.1"/>
    <property type="molecule type" value="Genomic_DNA"/>
</dbReference>
<sequence length="360" mass="40623">MNLFHRAIHDSMRYLLIPIGSCLLFFVGFSQNAPTVTLVFASTTNDIYKNFEAVIDGVSYYSENPPERNKKKSTESVAAVDRNIIWLKNFQPGKHSIEVYNIKKGTHDARDGGSPVYTSSFVVKQGFDAKIAVTMNGQVQFSERANAGDIPGDVSGKTNNKSIDKNPGKKIKRNENKSSGQKSVYRGHSTKSTEQKNEDSYNNQNTDVTERHSRKRIDTAIIMGNGDGNTKVVGENRNHTMKSNGDDDLNHAPHQINDNGRLPVDDDQFTQLYEKLRNQWHPGQRMKTLTNEFSTDGNNFTTSQAKQLIKLLTEEGNRLKLAKSAYQHITDPENFSEMDEILHYKASRKELDNFVKEGQN</sequence>
<dbReference type="AlphaFoldDB" id="A0A5J5ICW2"/>
<feature type="region of interest" description="Disordered" evidence="1">
    <location>
        <begin position="144"/>
        <end position="263"/>
    </location>
</feature>
<accession>A0A5J5ICW2</accession>
<dbReference type="InterPro" id="IPR028011">
    <property type="entry name" value="DUF4476"/>
</dbReference>
<name>A0A5J5ICW2_9BACT</name>
<dbReference type="RefSeq" id="WP_150416723.1">
    <property type="nucleotide sequence ID" value="NZ_VYQF01000010.1"/>
</dbReference>
<protein>
    <submittedName>
        <fullName evidence="3">DUF4476 domain-containing protein</fullName>
    </submittedName>
</protein>
<evidence type="ECO:0000259" key="2">
    <source>
        <dbReference type="Pfam" id="PF14771"/>
    </source>
</evidence>
<keyword evidence="4" id="KW-1185">Reference proteome</keyword>
<feature type="compositionally biased region" description="Basic and acidic residues" evidence="1">
    <location>
        <begin position="234"/>
        <end position="251"/>
    </location>
</feature>
<evidence type="ECO:0000313" key="4">
    <source>
        <dbReference type="Proteomes" id="UP000326903"/>
    </source>
</evidence>